<proteinExistence type="predicted"/>
<dbReference type="GO" id="GO:0016491">
    <property type="term" value="F:oxidoreductase activity"/>
    <property type="evidence" value="ECO:0007669"/>
    <property type="project" value="UniProtKB-KW"/>
</dbReference>
<dbReference type="Gene3D" id="3.10.20.30">
    <property type="match status" value="1"/>
</dbReference>
<dbReference type="SUPFAM" id="SSF54292">
    <property type="entry name" value="2Fe-2S ferredoxin-like"/>
    <property type="match status" value="1"/>
</dbReference>
<dbReference type="RefSeq" id="WP_093396977.1">
    <property type="nucleotide sequence ID" value="NZ_LT629736.1"/>
</dbReference>
<dbReference type="GO" id="GO:0051537">
    <property type="term" value="F:2 iron, 2 sulfur cluster binding"/>
    <property type="evidence" value="ECO:0007669"/>
    <property type="project" value="UniProtKB-KW"/>
</dbReference>
<evidence type="ECO:0000256" key="1">
    <source>
        <dbReference type="ARBA" id="ARBA00022714"/>
    </source>
</evidence>
<dbReference type="InterPro" id="IPR012675">
    <property type="entry name" value="Beta-grasp_dom_sf"/>
</dbReference>
<dbReference type="GO" id="GO:0046872">
    <property type="term" value="F:metal ion binding"/>
    <property type="evidence" value="ECO:0007669"/>
    <property type="project" value="UniProtKB-KW"/>
</dbReference>
<sequence>MIKLSVNGEESEIDVPADMPLLWVVRDVLGLTGTKFGCGIAQCGACTVHLDGEPVRSCVTPVSSVGSRAVTTIEKIGDSELGRRVQQAWLDDEVVQCGYCQSGQIMSATALLASNASPDDKAIDQSMAGNLCRCCTYTRIRSAIKRVAQS</sequence>
<keyword evidence="1" id="KW-0001">2Fe-2S</keyword>
<dbReference type="SUPFAM" id="SSF47741">
    <property type="entry name" value="CO dehydrogenase ISP C-domain like"/>
    <property type="match status" value="1"/>
</dbReference>
<name>A0A1H1YU52_9GAMM</name>
<protein>
    <submittedName>
        <fullName evidence="7">Isoquinoline 1-oxidoreductase, alpha subunit</fullName>
    </submittedName>
</protein>
<keyword evidence="3" id="KW-0560">Oxidoreductase</keyword>
<keyword evidence="4" id="KW-0408">Iron</keyword>
<dbReference type="PANTHER" id="PTHR44379:SF2">
    <property type="entry name" value="BLR6218 PROTEIN"/>
    <property type="match status" value="1"/>
</dbReference>
<dbReference type="STRING" id="487184.SAMN05216421_3270"/>
<dbReference type="AlphaFoldDB" id="A0A1H1YU52"/>
<organism evidence="7 8">
    <name type="scientific">Halopseudomonas xinjiangensis</name>
    <dbReference type="NCBI Taxonomy" id="487184"/>
    <lineage>
        <taxon>Bacteria</taxon>
        <taxon>Pseudomonadati</taxon>
        <taxon>Pseudomonadota</taxon>
        <taxon>Gammaproteobacteria</taxon>
        <taxon>Pseudomonadales</taxon>
        <taxon>Pseudomonadaceae</taxon>
        <taxon>Halopseudomonas</taxon>
    </lineage>
</organism>
<dbReference type="OrthoDB" id="9775084at2"/>
<dbReference type="InterPro" id="IPR051452">
    <property type="entry name" value="Diverse_Oxidoreductases"/>
</dbReference>
<dbReference type="Proteomes" id="UP000243207">
    <property type="component" value="Chromosome I"/>
</dbReference>
<evidence type="ECO:0000313" key="7">
    <source>
        <dbReference type="EMBL" id="SDT24872.1"/>
    </source>
</evidence>
<dbReference type="InterPro" id="IPR036884">
    <property type="entry name" value="2Fe-2S-bd_dom_sf"/>
</dbReference>
<dbReference type="Gene3D" id="1.10.150.120">
    <property type="entry name" value="[2Fe-2S]-binding domain"/>
    <property type="match status" value="1"/>
</dbReference>
<accession>A0A1H1YU52</accession>
<dbReference type="InterPro" id="IPR001041">
    <property type="entry name" value="2Fe-2S_ferredoxin-type"/>
</dbReference>
<dbReference type="PROSITE" id="PS51085">
    <property type="entry name" value="2FE2S_FER_2"/>
    <property type="match status" value="1"/>
</dbReference>
<keyword evidence="8" id="KW-1185">Reference proteome</keyword>
<keyword evidence="5" id="KW-0411">Iron-sulfur</keyword>
<keyword evidence="2" id="KW-0479">Metal-binding</keyword>
<dbReference type="Pfam" id="PF01799">
    <property type="entry name" value="Fer2_2"/>
    <property type="match status" value="1"/>
</dbReference>
<evidence type="ECO:0000313" key="8">
    <source>
        <dbReference type="Proteomes" id="UP000243207"/>
    </source>
</evidence>
<dbReference type="InterPro" id="IPR002888">
    <property type="entry name" value="2Fe-2S-bd"/>
</dbReference>
<reference evidence="8" key="1">
    <citation type="submission" date="2016-10" db="EMBL/GenBank/DDBJ databases">
        <authorList>
            <person name="Varghese N."/>
            <person name="Submissions S."/>
        </authorList>
    </citation>
    <scope>NUCLEOTIDE SEQUENCE [LARGE SCALE GENOMIC DNA]</scope>
    <source>
        <strain evidence="8">NRRL B-51270</strain>
    </source>
</reference>
<dbReference type="PROSITE" id="PS00197">
    <property type="entry name" value="2FE2S_FER_1"/>
    <property type="match status" value="1"/>
</dbReference>
<dbReference type="Pfam" id="PF00111">
    <property type="entry name" value="Fer2"/>
    <property type="match status" value="1"/>
</dbReference>
<evidence type="ECO:0000259" key="6">
    <source>
        <dbReference type="PROSITE" id="PS51085"/>
    </source>
</evidence>
<feature type="domain" description="2Fe-2S ferredoxin-type" evidence="6">
    <location>
        <begin position="1"/>
        <end position="76"/>
    </location>
</feature>
<dbReference type="CDD" id="cd00207">
    <property type="entry name" value="fer2"/>
    <property type="match status" value="1"/>
</dbReference>
<gene>
    <name evidence="7" type="ORF">SAMN05216421_3270</name>
</gene>
<dbReference type="InterPro" id="IPR006058">
    <property type="entry name" value="2Fe2S_fd_BS"/>
</dbReference>
<dbReference type="EMBL" id="LT629736">
    <property type="protein sequence ID" value="SDT24872.1"/>
    <property type="molecule type" value="Genomic_DNA"/>
</dbReference>
<dbReference type="PANTHER" id="PTHR44379">
    <property type="entry name" value="OXIDOREDUCTASE WITH IRON-SULFUR SUBUNIT"/>
    <property type="match status" value="1"/>
</dbReference>
<evidence type="ECO:0000256" key="4">
    <source>
        <dbReference type="ARBA" id="ARBA00023004"/>
    </source>
</evidence>
<dbReference type="InterPro" id="IPR036010">
    <property type="entry name" value="2Fe-2S_ferredoxin-like_sf"/>
</dbReference>
<evidence type="ECO:0000256" key="3">
    <source>
        <dbReference type="ARBA" id="ARBA00023002"/>
    </source>
</evidence>
<evidence type="ECO:0000256" key="5">
    <source>
        <dbReference type="ARBA" id="ARBA00023014"/>
    </source>
</evidence>
<evidence type="ECO:0000256" key="2">
    <source>
        <dbReference type="ARBA" id="ARBA00022723"/>
    </source>
</evidence>